<dbReference type="EMBL" id="CP048685">
    <property type="protein sequence ID" value="QPJ61269.1"/>
    <property type="molecule type" value="Genomic_DNA"/>
</dbReference>
<name>A0A7T0BUI3_9BACT</name>
<accession>A0A7T0BUI3</accession>
<evidence type="ECO:0000313" key="3">
    <source>
        <dbReference type="EMBL" id="QPJ61269.1"/>
    </source>
</evidence>
<evidence type="ECO:0000313" key="4">
    <source>
        <dbReference type="Proteomes" id="UP000594688"/>
    </source>
</evidence>
<evidence type="ECO:0000256" key="2">
    <source>
        <dbReference type="SAM" id="SignalP"/>
    </source>
</evidence>
<keyword evidence="2" id="KW-0732">Signal</keyword>
<dbReference type="Proteomes" id="UP000594688">
    <property type="component" value="Chromosome"/>
</dbReference>
<feature type="signal peptide" evidence="2">
    <location>
        <begin position="1"/>
        <end position="30"/>
    </location>
</feature>
<feature type="region of interest" description="Disordered" evidence="1">
    <location>
        <begin position="180"/>
        <end position="201"/>
    </location>
</feature>
<protein>
    <submittedName>
        <fullName evidence="3">YdbL family protein</fullName>
    </submittedName>
</protein>
<dbReference type="InterPro" id="IPR008309">
    <property type="entry name" value="YdbL"/>
</dbReference>
<sequence length="201" mass="22172">MMTLRSLFKTSPFTRVMLACLCWATLGACAGKLADVNVTVVDQKTALENQVLGSYEELGEDVMLLASVRSVDESGKLKTVREVPPGKMKAVRAKQRQEFNQDDVQQFKADGAAGEGNNGYLVFLETVKTKTDAAYKKFVQSIVTEENEDRRAIYERIVATNAAFNEGDLPKVEKISASLNRDSAKPGEKIQLDNGTWSTKK</sequence>
<gene>
    <name evidence="3" type="ORF">G3M70_04950</name>
</gene>
<dbReference type="Pfam" id="PF07027">
    <property type="entry name" value="DUF1318"/>
    <property type="match status" value="1"/>
</dbReference>
<dbReference type="PROSITE" id="PS51257">
    <property type="entry name" value="PROKAR_LIPOPROTEIN"/>
    <property type="match status" value="1"/>
</dbReference>
<evidence type="ECO:0000256" key="1">
    <source>
        <dbReference type="SAM" id="MobiDB-lite"/>
    </source>
</evidence>
<organism evidence="3 4">
    <name type="scientific">Candidatus Nitronauta litoralis</name>
    <dbReference type="NCBI Taxonomy" id="2705533"/>
    <lineage>
        <taxon>Bacteria</taxon>
        <taxon>Pseudomonadati</taxon>
        <taxon>Nitrospinota/Tectimicrobiota group</taxon>
        <taxon>Nitrospinota</taxon>
        <taxon>Nitrospinia</taxon>
        <taxon>Nitrospinales</taxon>
        <taxon>Nitrospinaceae</taxon>
        <taxon>Candidatus Nitronauta</taxon>
    </lineage>
</organism>
<proteinExistence type="predicted"/>
<dbReference type="AlphaFoldDB" id="A0A7T0BUI3"/>
<dbReference type="KEGG" id="nli:G3M70_04950"/>
<reference evidence="3 4" key="1">
    <citation type="submission" date="2020-02" db="EMBL/GenBank/DDBJ databases">
        <title>Genomic and physiological characterization of two novel Nitrospinaceae genera.</title>
        <authorList>
            <person name="Mueller A.J."/>
            <person name="Jung M.-Y."/>
            <person name="Strachan C.R."/>
            <person name="Herbold C.W."/>
            <person name="Kirkegaard R.H."/>
            <person name="Daims H."/>
        </authorList>
    </citation>
    <scope>NUCLEOTIDE SEQUENCE [LARGE SCALE GENOMIC DNA]</scope>
    <source>
        <strain evidence="3">EB</strain>
    </source>
</reference>
<feature type="compositionally biased region" description="Basic and acidic residues" evidence="1">
    <location>
        <begin position="182"/>
        <end position="191"/>
    </location>
</feature>
<feature type="chain" id="PRO_5032563230" evidence="2">
    <location>
        <begin position="31"/>
        <end position="201"/>
    </location>
</feature>